<dbReference type="InterPro" id="IPR000276">
    <property type="entry name" value="GPCR_Rhodpsn"/>
</dbReference>
<evidence type="ECO:0000256" key="7">
    <source>
        <dbReference type="ARBA" id="ARBA00023136"/>
    </source>
</evidence>
<evidence type="ECO:0000256" key="3">
    <source>
        <dbReference type="ARBA" id="ARBA00022475"/>
    </source>
</evidence>
<evidence type="ECO:0000256" key="8">
    <source>
        <dbReference type="ARBA" id="ARBA00023170"/>
    </source>
</evidence>
<dbReference type="PRINTS" id="PR00237">
    <property type="entry name" value="GPCRRHODOPSN"/>
</dbReference>
<feature type="transmembrane region" description="Helical" evidence="11">
    <location>
        <begin position="171"/>
        <end position="192"/>
    </location>
</feature>
<keyword evidence="4 10" id="KW-0812">Transmembrane</keyword>
<feature type="transmembrane region" description="Helical" evidence="11">
    <location>
        <begin position="59"/>
        <end position="78"/>
    </location>
</feature>
<dbReference type="InterPro" id="IPR017452">
    <property type="entry name" value="GPCR_Rhodpsn_7TM"/>
</dbReference>
<comment type="subcellular location">
    <subcellularLocation>
        <location evidence="1">Cell membrane</location>
        <topology evidence="1">Multi-pass membrane protein</topology>
    </subcellularLocation>
</comment>
<dbReference type="EMBL" id="CP092864">
    <property type="protein sequence ID" value="UYV62391.1"/>
    <property type="molecule type" value="Genomic_DNA"/>
</dbReference>
<evidence type="ECO:0000259" key="12">
    <source>
        <dbReference type="PROSITE" id="PS50262"/>
    </source>
</evidence>
<evidence type="ECO:0000256" key="11">
    <source>
        <dbReference type="SAM" id="Phobius"/>
    </source>
</evidence>
<dbReference type="Proteomes" id="UP001235939">
    <property type="component" value="Chromosome 02"/>
</dbReference>
<evidence type="ECO:0000256" key="4">
    <source>
        <dbReference type="ARBA" id="ARBA00022692"/>
    </source>
</evidence>
<keyword evidence="14" id="KW-1185">Reference proteome</keyword>
<accession>A0ABY6K0L9</accession>
<comment type="similarity">
    <text evidence="2 10">Belongs to the G-protein coupled receptor 1 family.</text>
</comment>
<evidence type="ECO:0000256" key="6">
    <source>
        <dbReference type="ARBA" id="ARBA00023040"/>
    </source>
</evidence>
<feature type="transmembrane region" description="Helical" evidence="11">
    <location>
        <begin position="314"/>
        <end position="334"/>
    </location>
</feature>
<dbReference type="Pfam" id="PF00001">
    <property type="entry name" value="7tm_1"/>
    <property type="match status" value="1"/>
</dbReference>
<feature type="domain" description="G-protein coupled receptors family 1 profile" evidence="12">
    <location>
        <begin position="70"/>
        <end position="370"/>
    </location>
</feature>
<evidence type="ECO:0000256" key="2">
    <source>
        <dbReference type="ARBA" id="ARBA00010663"/>
    </source>
</evidence>
<dbReference type="SMART" id="SM01381">
    <property type="entry name" value="7TM_GPCR_Srsx"/>
    <property type="match status" value="1"/>
</dbReference>
<dbReference type="PROSITE" id="PS00237">
    <property type="entry name" value="G_PROTEIN_RECEP_F1_1"/>
    <property type="match status" value="1"/>
</dbReference>
<sequence length="427" mass="47945">MADFYDGADCIYLATEEVDNSSASCEVLANTSLWGDDGRDFQGDIPYSQLVTLFLKGSLIVSIITLTVGGNLLVLMAMCTNASLRTTTNVFIVNLALADLLLGVSVLPFSATIELFDKKWFFGQIFCNVWAAVDVLCCTASINSLCIISIDRYIGVTQPLTYSSIVTHKRATVSCFLVWILSIAISVGPLFGWKDPPPKDPLTCEVTKQTGYVLFSVAFSFYIPTIIILFVYHKIYKAATSQTKFLETGVKVIKGSSGHNSTEELTLRVHSGTAQLSLHNSSNDDNSQERVTTPKMILPGLQNRLAKFKRQKKAAKTLGIVVGVFILCWFPFFFLLPLSTLCKSCSIPEVLFDIFFWTGYFNSCLNPIIYACSIRDFKRSFKSLLRCQCMRPRPWREYSFTRRRRDHRLKTMTIKLALRPPLRSPHL</sequence>
<feature type="transmembrane region" description="Helical" evidence="11">
    <location>
        <begin position="354"/>
        <end position="372"/>
    </location>
</feature>
<keyword evidence="8 10" id="KW-0675">Receptor</keyword>
<proteinExistence type="inferred from homology"/>
<feature type="transmembrane region" description="Helical" evidence="11">
    <location>
        <begin position="212"/>
        <end position="232"/>
    </location>
</feature>
<dbReference type="Gene3D" id="1.20.1070.10">
    <property type="entry name" value="Rhodopsin 7-helix transmembrane proteins"/>
    <property type="match status" value="1"/>
</dbReference>
<reference evidence="13 14" key="1">
    <citation type="submission" date="2022-01" db="EMBL/GenBank/DDBJ databases">
        <title>A chromosomal length assembly of Cordylochernes scorpioides.</title>
        <authorList>
            <person name="Zeh D."/>
            <person name="Zeh J."/>
        </authorList>
    </citation>
    <scope>NUCLEOTIDE SEQUENCE [LARGE SCALE GENOMIC DNA]</scope>
    <source>
        <strain evidence="13">IN4F17</strain>
        <tissue evidence="13">Whole Body</tissue>
    </source>
</reference>
<dbReference type="PANTHER" id="PTHR24248">
    <property type="entry name" value="ADRENERGIC RECEPTOR-RELATED G-PROTEIN COUPLED RECEPTOR"/>
    <property type="match status" value="1"/>
</dbReference>
<evidence type="ECO:0000256" key="10">
    <source>
        <dbReference type="RuleBase" id="RU000688"/>
    </source>
</evidence>
<protein>
    <submittedName>
        <fullName evidence="13">ADRA1B</fullName>
    </submittedName>
</protein>
<dbReference type="PROSITE" id="PS50262">
    <property type="entry name" value="G_PROTEIN_RECEP_F1_2"/>
    <property type="match status" value="1"/>
</dbReference>
<evidence type="ECO:0000256" key="5">
    <source>
        <dbReference type="ARBA" id="ARBA00022989"/>
    </source>
</evidence>
<dbReference type="SUPFAM" id="SSF81321">
    <property type="entry name" value="Family A G protein-coupled receptor-like"/>
    <property type="match status" value="1"/>
</dbReference>
<evidence type="ECO:0000256" key="9">
    <source>
        <dbReference type="ARBA" id="ARBA00023224"/>
    </source>
</evidence>
<keyword evidence="3" id="KW-1003">Cell membrane</keyword>
<organism evidence="13 14">
    <name type="scientific">Cordylochernes scorpioides</name>
    <dbReference type="NCBI Taxonomy" id="51811"/>
    <lineage>
        <taxon>Eukaryota</taxon>
        <taxon>Metazoa</taxon>
        <taxon>Ecdysozoa</taxon>
        <taxon>Arthropoda</taxon>
        <taxon>Chelicerata</taxon>
        <taxon>Arachnida</taxon>
        <taxon>Pseudoscorpiones</taxon>
        <taxon>Cheliferoidea</taxon>
        <taxon>Chernetidae</taxon>
        <taxon>Cordylochernes</taxon>
    </lineage>
</organism>
<dbReference type="PANTHER" id="PTHR24248:SF72">
    <property type="entry name" value="G-PROTEIN COUPLED RECEPTORS FAMILY 1 PROFILE DOMAIN-CONTAINING PROTEIN"/>
    <property type="match status" value="1"/>
</dbReference>
<name>A0ABY6K0L9_9ARAC</name>
<evidence type="ECO:0000313" key="13">
    <source>
        <dbReference type="EMBL" id="UYV62391.1"/>
    </source>
</evidence>
<evidence type="ECO:0000256" key="1">
    <source>
        <dbReference type="ARBA" id="ARBA00004651"/>
    </source>
</evidence>
<evidence type="ECO:0000313" key="14">
    <source>
        <dbReference type="Proteomes" id="UP001235939"/>
    </source>
</evidence>
<keyword evidence="6 10" id="KW-0297">G-protein coupled receptor</keyword>
<keyword evidence="9 10" id="KW-0807">Transducer</keyword>
<keyword evidence="5 11" id="KW-1133">Transmembrane helix</keyword>
<feature type="transmembrane region" description="Helical" evidence="11">
    <location>
        <begin position="129"/>
        <end position="150"/>
    </location>
</feature>
<feature type="transmembrane region" description="Helical" evidence="11">
    <location>
        <begin position="90"/>
        <end position="109"/>
    </location>
</feature>
<gene>
    <name evidence="13" type="ORF">LAZ67_2000362</name>
</gene>
<keyword evidence="7 11" id="KW-0472">Membrane</keyword>